<dbReference type="Pfam" id="PF13480">
    <property type="entry name" value="Acetyltransf_6"/>
    <property type="match status" value="1"/>
</dbReference>
<evidence type="ECO:0000259" key="1">
    <source>
        <dbReference type="Pfam" id="PF13480"/>
    </source>
</evidence>
<protein>
    <submittedName>
        <fullName evidence="2">GNAT family N-acetyltransferase</fullName>
    </submittedName>
</protein>
<dbReference type="Proteomes" id="UP000765160">
    <property type="component" value="Unassembled WGS sequence"/>
</dbReference>
<accession>A0ABX1F7X3</accession>
<keyword evidence="3" id="KW-1185">Reference proteome</keyword>
<organism evidence="2 3">
    <name type="scientific">Falsiroseomonas frigidaquae</name>
    <dbReference type="NCBI Taxonomy" id="487318"/>
    <lineage>
        <taxon>Bacteria</taxon>
        <taxon>Pseudomonadati</taxon>
        <taxon>Pseudomonadota</taxon>
        <taxon>Alphaproteobacteria</taxon>
        <taxon>Acetobacterales</taxon>
        <taxon>Roseomonadaceae</taxon>
        <taxon>Falsiroseomonas</taxon>
    </lineage>
</organism>
<dbReference type="SUPFAM" id="SSF55729">
    <property type="entry name" value="Acyl-CoA N-acyltransferases (Nat)"/>
    <property type="match status" value="1"/>
</dbReference>
<evidence type="ECO:0000313" key="3">
    <source>
        <dbReference type="Proteomes" id="UP000765160"/>
    </source>
</evidence>
<dbReference type="RefSeq" id="WP_168054830.1">
    <property type="nucleotide sequence ID" value="NZ_JAATJR010000009.1"/>
</dbReference>
<comment type="caution">
    <text evidence="2">The sequence shown here is derived from an EMBL/GenBank/DDBJ whole genome shotgun (WGS) entry which is preliminary data.</text>
</comment>
<feature type="domain" description="BioF2-like acetyltransferase" evidence="1">
    <location>
        <begin position="174"/>
        <end position="295"/>
    </location>
</feature>
<dbReference type="Gene3D" id="3.40.630.30">
    <property type="match status" value="1"/>
</dbReference>
<dbReference type="InterPro" id="IPR038740">
    <property type="entry name" value="BioF2-like_GNAT_dom"/>
</dbReference>
<reference evidence="2 3" key="1">
    <citation type="submission" date="2020-03" db="EMBL/GenBank/DDBJ databases">
        <title>Roseomonas selenitidurans sp. nov. isolated from soil.</title>
        <authorList>
            <person name="Liu H."/>
        </authorList>
    </citation>
    <scope>NUCLEOTIDE SEQUENCE [LARGE SCALE GENOMIC DNA]</scope>
    <source>
        <strain evidence="2 3">JCM 15073</strain>
    </source>
</reference>
<evidence type="ECO:0000313" key="2">
    <source>
        <dbReference type="EMBL" id="NKE48447.1"/>
    </source>
</evidence>
<sequence>MIETPLLTRPPAVQDTPAPCIIARPVPLQALSAAEWDGFAARCGASYHCALAHIRAWRLLRTVRVFELVRQDAGGEARIGQCAVALGGRRRFLDSLQLLPDHAAEWPAAMAAVLRALGPGTYRYGSTWSLQPRREALLRDLPGISIEHVQPMAVQAVDFGAYAGWDAYLRAVSTNARRNARKAAQAYPDLVVKLHEGPAMQGQVPKLTWLRNAVCRRKRLRFRLPHEWLRAAARAEIWRRYGFIASVEAGGRTLGMFSGIRFGGSTCYLEGASRADNEGASWYLMLEMLRHAYAQHPQGHFIMGIVTEDAKLTRSREQCRVADHPTSIVEFRYAGATG</sequence>
<proteinExistence type="predicted"/>
<dbReference type="InterPro" id="IPR016181">
    <property type="entry name" value="Acyl_CoA_acyltransferase"/>
</dbReference>
<gene>
    <name evidence="2" type="ORF">HB662_26990</name>
</gene>
<name>A0ABX1F7X3_9PROT</name>
<dbReference type="EMBL" id="JAAVTX010000009">
    <property type="protein sequence ID" value="NKE48447.1"/>
    <property type="molecule type" value="Genomic_DNA"/>
</dbReference>